<organism evidence="2">
    <name type="scientific">marine metagenome</name>
    <dbReference type="NCBI Taxonomy" id="408172"/>
    <lineage>
        <taxon>unclassified sequences</taxon>
        <taxon>metagenomes</taxon>
        <taxon>ecological metagenomes</taxon>
    </lineage>
</organism>
<accession>A0A382GXK0</accession>
<dbReference type="Gene3D" id="3.90.1300.10">
    <property type="entry name" value="Amidase signature (AS) domain"/>
    <property type="match status" value="1"/>
</dbReference>
<dbReference type="SUPFAM" id="SSF75304">
    <property type="entry name" value="Amidase signature (AS) enzymes"/>
    <property type="match status" value="1"/>
</dbReference>
<feature type="non-terminal residue" evidence="2">
    <location>
        <position position="267"/>
    </location>
</feature>
<dbReference type="Pfam" id="PF01425">
    <property type="entry name" value="Amidase"/>
    <property type="match status" value="1"/>
</dbReference>
<dbReference type="GO" id="GO:0003824">
    <property type="term" value="F:catalytic activity"/>
    <property type="evidence" value="ECO:0007669"/>
    <property type="project" value="InterPro"/>
</dbReference>
<feature type="domain" description="Amidase" evidence="1">
    <location>
        <begin position="26"/>
        <end position="264"/>
    </location>
</feature>
<proteinExistence type="predicted"/>
<dbReference type="InterPro" id="IPR036928">
    <property type="entry name" value="AS_sf"/>
</dbReference>
<dbReference type="PANTHER" id="PTHR11895">
    <property type="entry name" value="TRANSAMIDASE"/>
    <property type="match status" value="1"/>
</dbReference>
<evidence type="ECO:0000313" key="2">
    <source>
        <dbReference type="EMBL" id="SVB79283.1"/>
    </source>
</evidence>
<dbReference type="PANTHER" id="PTHR11895:SF7">
    <property type="entry name" value="GLUTAMYL-TRNA(GLN) AMIDOTRANSFERASE SUBUNIT A, MITOCHONDRIAL"/>
    <property type="match status" value="1"/>
</dbReference>
<dbReference type="InterPro" id="IPR000120">
    <property type="entry name" value="Amidase"/>
</dbReference>
<dbReference type="AlphaFoldDB" id="A0A382GXK0"/>
<evidence type="ECO:0000259" key="1">
    <source>
        <dbReference type="Pfam" id="PF01425"/>
    </source>
</evidence>
<sequence>MDTDLLFMSATDLAEAIRNGRVSPVEAVDAVLEGIDRLNPSLNAFCTVTGEYAREMARKAEAAVMNGEPLGPLHGVPVSIKDILITNGVRTTRGSKRYEWYVPDEDAPVVKRLKNAGAIMVGKTTTPELGWKATTDSLIFGITRNPWNTDRTPGGSSGGAAAAVASGLGPLAVGTDGGGSIRIPASFCGIYGLKPSFGRVPYYPPSAVEPLSHAGPMTRTVRDAALMLSAIAGPFEKDRNTLPADTNDYNAAVDENINGLKIAWSPD</sequence>
<protein>
    <recommendedName>
        <fullName evidence="1">Amidase domain-containing protein</fullName>
    </recommendedName>
</protein>
<dbReference type="InterPro" id="IPR020556">
    <property type="entry name" value="Amidase_CS"/>
</dbReference>
<name>A0A382GXK0_9ZZZZ</name>
<dbReference type="EMBL" id="UINC01057764">
    <property type="protein sequence ID" value="SVB79283.1"/>
    <property type="molecule type" value="Genomic_DNA"/>
</dbReference>
<gene>
    <name evidence="2" type="ORF">METZ01_LOCUS232137</name>
</gene>
<dbReference type="InterPro" id="IPR023631">
    <property type="entry name" value="Amidase_dom"/>
</dbReference>
<reference evidence="2" key="1">
    <citation type="submission" date="2018-05" db="EMBL/GenBank/DDBJ databases">
        <authorList>
            <person name="Lanie J.A."/>
            <person name="Ng W.-L."/>
            <person name="Kazmierczak K.M."/>
            <person name="Andrzejewski T.M."/>
            <person name="Davidsen T.M."/>
            <person name="Wayne K.J."/>
            <person name="Tettelin H."/>
            <person name="Glass J.I."/>
            <person name="Rusch D."/>
            <person name="Podicherti R."/>
            <person name="Tsui H.-C.T."/>
            <person name="Winkler M.E."/>
        </authorList>
    </citation>
    <scope>NUCLEOTIDE SEQUENCE</scope>
</reference>
<dbReference type="PROSITE" id="PS00571">
    <property type="entry name" value="AMIDASES"/>
    <property type="match status" value="1"/>
</dbReference>